<evidence type="ECO:0000313" key="3">
    <source>
        <dbReference type="EMBL" id="MBW3114888.1"/>
    </source>
</evidence>
<evidence type="ECO:0000256" key="1">
    <source>
        <dbReference type="SAM" id="Phobius"/>
    </source>
</evidence>
<gene>
    <name evidence="5" type="ORF">CHI95_04155</name>
    <name evidence="2" type="ORF">GHA_02279</name>
    <name evidence="3" type="ORF">KYI77_00220</name>
    <name evidence="4" type="ORF">OGX73_06175</name>
</gene>
<dbReference type="Proteomes" id="UP001155882">
    <property type="component" value="Unassembled WGS sequence"/>
</dbReference>
<dbReference type="Proteomes" id="UP000834611">
    <property type="component" value="Unassembled WGS sequence"/>
</dbReference>
<dbReference type="EMBL" id="CAHPSF010000005">
    <property type="protein sequence ID" value="CAB5696284.1"/>
    <property type="molecule type" value="Genomic_DNA"/>
</dbReference>
<dbReference type="EMBL" id="JAOWIN010000003">
    <property type="protein sequence ID" value="MDI9092205.1"/>
    <property type="molecule type" value="Genomic_DNA"/>
</dbReference>
<feature type="transmembrane region" description="Helical" evidence="1">
    <location>
        <begin position="142"/>
        <end position="164"/>
    </location>
</feature>
<keyword evidence="1" id="KW-0812">Transmembrane</keyword>
<reference evidence="3" key="3">
    <citation type="submission" date="2021-07" db="EMBL/GenBank/DDBJ databases">
        <authorList>
            <person name="Stanton E."/>
        </authorList>
    </citation>
    <scope>NUCLEOTIDE SEQUENCE</scope>
    <source>
        <strain evidence="3">2021EL-01139</strain>
    </source>
</reference>
<dbReference type="Proteomes" id="UP000216001">
    <property type="component" value="Unassembled WGS sequence"/>
</dbReference>
<dbReference type="EMBL" id="NOWC01000003">
    <property type="protein sequence ID" value="OZS75906.1"/>
    <property type="molecule type" value="Genomic_DNA"/>
</dbReference>
<dbReference type="AlphaFoldDB" id="A0A2A5Q8Z7"/>
<feature type="transmembrane region" description="Helical" evidence="1">
    <location>
        <begin position="73"/>
        <end position="100"/>
    </location>
</feature>
<dbReference type="EMBL" id="JAHWLI010000001">
    <property type="protein sequence ID" value="MBW3114888.1"/>
    <property type="molecule type" value="Genomic_DNA"/>
</dbReference>
<reference evidence="5 6" key="1">
    <citation type="submission" date="2017-07" db="EMBL/GenBank/DDBJ databases">
        <title>blaIMP-27 on transferable plasmids in Proteus mirabilis and Providencia rettgeri.</title>
        <authorList>
            <person name="Potter R."/>
        </authorList>
    </citation>
    <scope>NUCLEOTIDE SEQUENCE [LARGE SCALE GENOMIC DNA]</scope>
    <source>
        <strain evidence="5 6">PR1</strain>
    </source>
</reference>
<name>A0A2A5Q8Z7_PRORE</name>
<evidence type="ECO:0000313" key="2">
    <source>
        <dbReference type="EMBL" id="CAB5696284.1"/>
    </source>
</evidence>
<organism evidence="5 6">
    <name type="scientific">Providencia rettgeri</name>
    <dbReference type="NCBI Taxonomy" id="587"/>
    <lineage>
        <taxon>Bacteria</taxon>
        <taxon>Pseudomonadati</taxon>
        <taxon>Pseudomonadota</taxon>
        <taxon>Gammaproteobacteria</taxon>
        <taxon>Enterobacterales</taxon>
        <taxon>Morganellaceae</taxon>
        <taxon>Providencia</taxon>
    </lineage>
</organism>
<dbReference type="RefSeq" id="WP_004262888.1">
    <property type="nucleotide sequence ID" value="NZ_ABDWLN020000001.1"/>
</dbReference>
<dbReference type="GeneID" id="92272985"/>
<dbReference type="STRING" id="587.RB151_002560"/>
<dbReference type="Proteomes" id="UP001159001">
    <property type="component" value="Unassembled WGS sequence"/>
</dbReference>
<accession>A0A2A5Q8Z7</accession>
<protein>
    <submittedName>
        <fullName evidence="5">DUF2569 domain-containing protein</fullName>
    </submittedName>
    <submittedName>
        <fullName evidence="2">Protein of uncharacterized function (DUF2569)</fullName>
    </submittedName>
</protein>
<keyword evidence="1" id="KW-0472">Membrane</keyword>
<evidence type="ECO:0000313" key="5">
    <source>
        <dbReference type="EMBL" id="OZS75906.1"/>
    </source>
</evidence>
<proteinExistence type="predicted"/>
<keyword evidence="1" id="KW-1133">Transmembrane helix</keyword>
<comment type="caution">
    <text evidence="5">The sequence shown here is derived from an EMBL/GenBank/DDBJ whole genome shotgun (WGS) entry which is preliminary data.</text>
</comment>
<evidence type="ECO:0000313" key="6">
    <source>
        <dbReference type="Proteomes" id="UP000216001"/>
    </source>
</evidence>
<evidence type="ECO:0000313" key="4">
    <source>
        <dbReference type="EMBL" id="MDI9092205.1"/>
    </source>
</evidence>
<sequence length="174" mass="19898">MDIQQSTTQTEPAIISPEAQPVVKKPLQGLSGWLILPVIGLFYMLYKTVTMLLQEISQVQTAWSLATEADSDFYISGFATGFYLLQLGYGVLIALFLWTFIAAVKWKKQAKWLFITTMVLFTLMVLVARFVFPYIFGLEINYSNIITAINGSFYCVLWIPYFLVSHRVKNTFIH</sequence>
<feature type="transmembrane region" description="Helical" evidence="1">
    <location>
        <begin position="112"/>
        <end position="136"/>
    </location>
</feature>
<reference evidence="2" key="2">
    <citation type="submission" date="2020-05" db="EMBL/GenBank/DDBJ databases">
        <authorList>
            <person name="Delgado-Blas J."/>
        </authorList>
    </citation>
    <scope>NUCLEOTIDE SEQUENCE</scope>
    <source>
        <strain evidence="2">BB1453</strain>
    </source>
</reference>
<dbReference type="InterPro" id="IPR019690">
    <property type="entry name" value="DUF2569"/>
</dbReference>
<feature type="transmembrane region" description="Helical" evidence="1">
    <location>
        <begin position="33"/>
        <end position="53"/>
    </location>
</feature>
<reference evidence="4" key="4">
    <citation type="submission" date="2022-10" db="EMBL/GenBank/DDBJ databases">
        <title>Bacterial isolates recovered from the One Health project in Brazil.</title>
        <authorList>
            <person name="Valiatti T.B."/>
            <person name="Santos F."/>
            <person name="Cayo R."/>
            <person name="Gales A.C."/>
        </authorList>
    </citation>
    <scope>NUCLEOTIDE SEQUENCE</scope>
    <source>
        <strain evidence="4">PVR188</strain>
    </source>
</reference>
<dbReference type="Pfam" id="PF10754">
    <property type="entry name" value="DUF2569"/>
    <property type="match status" value="1"/>
</dbReference>